<evidence type="ECO:0000313" key="3">
    <source>
        <dbReference type="Proteomes" id="UP001341840"/>
    </source>
</evidence>
<sequence length="237" mass="26564">MVVQRTSRGRKNAKSAPGESRGQQLAKKEMLRRMPHLLWPTLNPLHQTTRKPKRRLYPSPLPAHPKRSKKLAQNKKPKNTLPYRFPPKLTPPLVPQPTGPLPSQPNPSPISSLTHSPQPSTSPPPDSPLLHPNPNHSQDDIMVEEFIPETATLEAKMEEFTKNPEPEPPDLHSIDTTIMVEAMVQYEKTIIANGQRDAEMKNGQQDAKTANLDDICSAANESIEQQPLEEVAMQMED</sequence>
<comment type="caution">
    <text evidence="2">The sequence shown here is derived from an EMBL/GenBank/DDBJ whole genome shotgun (WGS) entry which is preliminary data.</text>
</comment>
<dbReference type="EMBL" id="JASCZI010243164">
    <property type="protein sequence ID" value="MED6212792.1"/>
    <property type="molecule type" value="Genomic_DNA"/>
</dbReference>
<gene>
    <name evidence="2" type="ORF">PIB30_086920</name>
</gene>
<accession>A0ABU6YQZ1</accession>
<feature type="compositionally biased region" description="Basic and acidic residues" evidence="1">
    <location>
        <begin position="155"/>
        <end position="172"/>
    </location>
</feature>
<proteinExistence type="predicted"/>
<reference evidence="2 3" key="1">
    <citation type="journal article" date="2023" name="Plants (Basel)">
        <title>Bridging the Gap: Combining Genomics and Transcriptomics Approaches to Understand Stylosanthes scabra, an Orphan Legume from the Brazilian Caatinga.</title>
        <authorList>
            <person name="Ferreira-Neto J.R.C."/>
            <person name="da Silva M.D."/>
            <person name="Binneck E."/>
            <person name="de Melo N.F."/>
            <person name="da Silva R.H."/>
            <person name="de Melo A.L.T.M."/>
            <person name="Pandolfi V."/>
            <person name="Bustamante F.O."/>
            <person name="Brasileiro-Vidal A.C."/>
            <person name="Benko-Iseppon A.M."/>
        </authorList>
    </citation>
    <scope>NUCLEOTIDE SEQUENCE [LARGE SCALE GENOMIC DNA]</scope>
    <source>
        <tissue evidence="2">Leaves</tissue>
    </source>
</reference>
<evidence type="ECO:0000256" key="1">
    <source>
        <dbReference type="SAM" id="MobiDB-lite"/>
    </source>
</evidence>
<feature type="compositionally biased region" description="Pro residues" evidence="1">
    <location>
        <begin position="84"/>
        <end position="108"/>
    </location>
</feature>
<evidence type="ECO:0000313" key="2">
    <source>
        <dbReference type="EMBL" id="MED6212792.1"/>
    </source>
</evidence>
<feature type="compositionally biased region" description="Basic residues" evidence="1">
    <location>
        <begin position="64"/>
        <end position="78"/>
    </location>
</feature>
<feature type="region of interest" description="Disordered" evidence="1">
    <location>
        <begin position="1"/>
        <end position="172"/>
    </location>
</feature>
<protein>
    <submittedName>
        <fullName evidence="2">Uncharacterized protein</fullName>
    </submittedName>
</protein>
<dbReference type="Proteomes" id="UP001341840">
    <property type="component" value="Unassembled WGS sequence"/>
</dbReference>
<organism evidence="2 3">
    <name type="scientific">Stylosanthes scabra</name>
    <dbReference type="NCBI Taxonomy" id="79078"/>
    <lineage>
        <taxon>Eukaryota</taxon>
        <taxon>Viridiplantae</taxon>
        <taxon>Streptophyta</taxon>
        <taxon>Embryophyta</taxon>
        <taxon>Tracheophyta</taxon>
        <taxon>Spermatophyta</taxon>
        <taxon>Magnoliopsida</taxon>
        <taxon>eudicotyledons</taxon>
        <taxon>Gunneridae</taxon>
        <taxon>Pentapetalae</taxon>
        <taxon>rosids</taxon>
        <taxon>fabids</taxon>
        <taxon>Fabales</taxon>
        <taxon>Fabaceae</taxon>
        <taxon>Papilionoideae</taxon>
        <taxon>50 kb inversion clade</taxon>
        <taxon>dalbergioids sensu lato</taxon>
        <taxon>Dalbergieae</taxon>
        <taxon>Pterocarpus clade</taxon>
        <taxon>Stylosanthes</taxon>
    </lineage>
</organism>
<name>A0ABU6YQZ1_9FABA</name>
<keyword evidence="3" id="KW-1185">Reference proteome</keyword>